<keyword evidence="4" id="KW-1185">Reference proteome</keyword>
<dbReference type="AlphaFoldDB" id="A0A445LBD4"/>
<dbReference type="InterPro" id="IPR027417">
    <property type="entry name" value="P-loop_NTPase"/>
</dbReference>
<dbReference type="Gene3D" id="3.40.50.300">
    <property type="entry name" value="P-loop containing nucleotide triphosphate hydrolases"/>
    <property type="match status" value="1"/>
</dbReference>
<dbReference type="PANTHER" id="PTHR37984">
    <property type="entry name" value="PROTEIN CBG26694"/>
    <property type="match status" value="1"/>
</dbReference>
<dbReference type="Gene3D" id="3.10.20.370">
    <property type="match status" value="1"/>
</dbReference>
<protein>
    <submittedName>
        <fullName evidence="3">DNA repair protein recA-like 2, mitochondrial</fullName>
    </submittedName>
</protein>
<dbReference type="SUPFAM" id="SSF56672">
    <property type="entry name" value="DNA/RNA polymerases"/>
    <property type="match status" value="1"/>
</dbReference>
<evidence type="ECO:0000313" key="4">
    <source>
        <dbReference type="Proteomes" id="UP000289340"/>
    </source>
</evidence>
<evidence type="ECO:0000259" key="2">
    <source>
        <dbReference type="Pfam" id="PF17919"/>
    </source>
</evidence>
<dbReference type="Proteomes" id="UP000289340">
    <property type="component" value="Chromosome 3"/>
</dbReference>
<dbReference type="InterPro" id="IPR041577">
    <property type="entry name" value="RT_RNaseH_2"/>
</dbReference>
<reference evidence="3 4" key="1">
    <citation type="submission" date="2018-09" db="EMBL/GenBank/DDBJ databases">
        <title>A high-quality reference genome of wild soybean provides a powerful tool to mine soybean genomes.</title>
        <authorList>
            <person name="Xie M."/>
            <person name="Chung C.Y.L."/>
            <person name="Li M.-W."/>
            <person name="Wong F.-L."/>
            <person name="Chan T.-F."/>
            <person name="Lam H.-M."/>
        </authorList>
    </citation>
    <scope>NUCLEOTIDE SEQUENCE [LARGE SCALE GENOMIC DNA]</scope>
    <source>
        <strain evidence="4">cv. W05</strain>
        <tissue evidence="3">Hypocotyl of etiolated seedlings</tissue>
    </source>
</reference>
<organism evidence="3 4">
    <name type="scientific">Glycine soja</name>
    <name type="common">Wild soybean</name>
    <dbReference type="NCBI Taxonomy" id="3848"/>
    <lineage>
        <taxon>Eukaryota</taxon>
        <taxon>Viridiplantae</taxon>
        <taxon>Streptophyta</taxon>
        <taxon>Embryophyta</taxon>
        <taxon>Tracheophyta</taxon>
        <taxon>Spermatophyta</taxon>
        <taxon>Magnoliopsida</taxon>
        <taxon>eudicotyledons</taxon>
        <taxon>Gunneridae</taxon>
        <taxon>Pentapetalae</taxon>
        <taxon>rosids</taxon>
        <taxon>fabids</taxon>
        <taxon>Fabales</taxon>
        <taxon>Fabaceae</taxon>
        <taxon>Papilionoideae</taxon>
        <taxon>50 kb inversion clade</taxon>
        <taxon>NPAAA clade</taxon>
        <taxon>indigoferoid/millettioid clade</taxon>
        <taxon>Phaseoleae</taxon>
        <taxon>Glycine</taxon>
        <taxon>Glycine subgen. Soja</taxon>
    </lineage>
</organism>
<evidence type="ECO:0000313" key="3">
    <source>
        <dbReference type="EMBL" id="RZC20470.1"/>
    </source>
</evidence>
<feature type="domain" description="Reverse transcriptase/retrotransposon-derived protein RNase H-like" evidence="2">
    <location>
        <begin position="9"/>
        <end position="103"/>
    </location>
</feature>
<gene>
    <name evidence="3" type="ORF">D0Y65_007053</name>
</gene>
<accession>A0A445LBD4</accession>
<comment type="caution">
    <text evidence="3">The sequence shown here is derived from an EMBL/GenBank/DDBJ whole genome shotgun (WGS) entry which is preliminary data.</text>
</comment>
<keyword evidence="1" id="KW-0511">Multifunctional enzyme</keyword>
<dbReference type="EMBL" id="QZWG01000003">
    <property type="protein sequence ID" value="RZC20470.1"/>
    <property type="molecule type" value="Genomic_DNA"/>
</dbReference>
<proteinExistence type="predicted"/>
<evidence type="ECO:0000256" key="1">
    <source>
        <dbReference type="ARBA" id="ARBA00023268"/>
    </source>
</evidence>
<dbReference type="GO" id="GO:0003824">
    <property type="term" value="F:catalytic activity"/>
    <property type="evidence" value="ECO:0007669"/>
    <property type="project" value="UniProtKB-KW"/>
</dbReference>
<dbReference type="Pfam" id="PF17919">
    <property type="entry name" value="RT_RNaseH_2"/>
    <property type="match status" value="1"/>
</dbReference>
<dbReference type="InterPro" id="IPR050951">
    <property type="entry name" value="Retrovirus_Pol_polyprotein"/>
</dbReference>
<dbReference type="PANTHER" id="PTHR37984:SF5">
    <property type="entry name" value="PROTEIN NYNRIN-LIKE"/>
    <property type="match status" value="1"/>
</dbReference>
<dbReference type="InterPro" id="IPR043502">
    <property type="entry name" value="DNA/RNA_pol_sf"/>
</dbReference>
<sequence length="227" mass="25729">MLQKGNFTWTKESSEAFCQLKQALTTALVLAMLDFSQPFAIDCDALGKGIGVVLLQQKRVIVYFSKPLSEASLNKSVYEKELMALVLAIQHWRPYLVGRKFLVYSRVGLWKFMDEMQLVRLQLHFELLKKLKSLEVEGVMICAQVVKNKLAPAATKRAEQGIKFGRGFCHESDVLDLACEHGIIVKHEGSYFIEGSSLDSREAAELFLAQNDAVCDKLVRDMTRLYF</sequence>
<name>A0A445LBD4_GLYSO</name>